<evidence type="ECO:0000256" key="2">
    <source>
        <dbReference type="SAM" id="MobiDB-lite"/>
    </source>
</evidence>
<keyword evidence="4" id="KW-1185">Reference proteome</keyword>
<organism evidence="3 4">
    <name type="scientific">Reticulomyxa filosa</name>
    <dbReference type="NCBI Taxonomy" id="46433"/>
    <lineage>
        <taxon>Eukaryota</taxon>
        <taxon>Sar</taxon>
        <taxon>Rhizaria</taxon>
        <taxon>Retaria</taxon>
        <taxon>Foraminifera</taxon>
        <taxon>Monothalamids</taxon>
        <taxon>Reticulomyxidae</taxon>
        <taxon>Reticulomyxa</taxon>
    </lineage>
</organism>
<evidence type="ECO:0000313" key="3">
    <source>
        <dbReference type="EMBL" id="ETO00528.1"/>
    </source>
</evidence>
<comment type="caution">
    <text evidence="3">The sequence shown here is derived from an EMBL/GenBank/DDBJ whole genome shotgun (WGS) entry which is preliminary data.</text>
</comment>
<dbReference type="AlphaFoldDB" id="X6LEV7"/>
<keyword evidence="1" id="KW-0175">Coiled coil</keyword>
<feature type="coiled-coil region" evidence="1">
    <location>
        <begin position="133"/>
        <end position="160"/>
    </location>
</feature>
<reference evidence="3 4" key="1">
    <citation type="journal article" date="2013" name="Curr. Biol.">
        <title>The Genome of the Foraminiferan Reticulomyxa filosa.</title>
        <authorList>
            <person name="Glockner G."/>
            <person name="Hulsmann N."/>
            <person name="Schleicher M."/>
            <person name="Noegel A.A."/>
            <person name="Eichinger L."/>
            <person name="Gallinger C."/>
            <person name="Pawlowski J."/>
            <person name="Sierra R."/>
            <person name="Euteneuer U."/>
            <person name="Pillet L."/>
            <person name="Moustafa A."/>
            <person name="Platzer M."/>
            <person name="Groth M."/>
            <person name="Szafranski K."/>
            <person name="Schliwa M."/>
        </authorList>
    </citation>
    <scope>NUCLEOTIDE SEQUENCE [LARGE SCALE GENOMIC DNA]</scope>
</reference>
<dbReference type="EMBL" id="ASPP01040791">
    <property type="protein sequence ID" value="ETO00528.1"/>
    <property type="molecule type" value="Genomic_DNA"/>
</dbReference>
<name>X6LEV7_RETFI</name>
<protein>
    <submittedName>
        <fullName evidence="3">Uncharacterized protein</fullName>
    </submittedName>
</protein>
<proteinExistence type="predicted"/>
<feature type="coiled-coil region" evidence="1">
    <location>
        <begin position="74"/>
        <end position="108"/>
    </location>
</feature>
<dbReference type="Proteomes" id="UP000023152">
    <property type="component" value="Unassembled WGS sequence"/>
</dbReference>
<sequence>MDEIKDNVPKQHRRMFYDSGKIALSGQGTRRRGSVSKESTTLLSKYVSPLTDEQKNELVKTLADLTTERNLKRSEEALSQRNQATEVIKNLAKENEAMKMENEELKSSSAHVSEREHDLRRLTKDNALLNELCEEEKLTYEAKLLTLEKLKQEMIEKEADFELHTHTHTHVNNRCLVELRKSPEEIVEMKRTTDMLEDYDDEEEEEEEKESSELLQ</sequence>
<feature type="region of interest" description="Disordered" evidence="2">
    <location>
        <begin position="187"/>
        <end position="216"/>
    </location>
</feature>
<gene>
    <name evidence="3" type="ORF">RFI_36912</name>
</gene>
<accession>X6LEV7</accession>
<feature type="compositionally biased region" description="Acidic residues" evidence="2">
    <location>
        <begin position="195"/>
        <end position="210"/>
    </location>
</feature>
<evidence type="ECO:0000256" key="1">
    <source>
        <dbReference type="SAM" id="Coils"/>
    </source>
</evidence>
<evidence type="ECO:0000313" key="4">
    <source>
        <dbReference type="Proteomes" id="UP000023152"/>
    </source>
</evidence>